<feature type="region of interest" description="Disordered" evidence="1">
    <location>
        <begin position="169"/>
        <end position="199"/>
    </location>
</feature>
<reference evidence="3" key="1">
    <citation type="submission" date="2020-02" db="EMBL/GenBank/DDBJ databases">
        <title>Bird 10,000 Genomes (B10K) Project - Family phase.</title>
        <authorList>
            <person name="Zhang G."/>
        </authorList>
    </citation>
    <scope>NUCLEOTIDE SEQUENCE</scope>
    <source>
        <strain evidence="3">B10K-IZ-033-77</strain>
    </source>
</reference>
<evidence type="ECO:0000256" key="1">
    <source>
        <dbReference type="SAM" id="MobiDB-lite"/>
    </source>
</evidence>
<accession>A0A852MYS5</accession>
<feature type="compositionally biased region" description="Low complexity" evidence="1">
    <location>
        <begin position="2237"/>
        <end position="2248"/>
    </location>
</feature>
<dbReference type="PANTHER" id="PTHR21254:SF1">
    <property type="entry name" value="C2 DOMAIN-CONTAINING PROTEIN 3"/>
    <property type="match status" value="1"/>
</dbReference>
<feature type="compositionally biased region" description="Basic and acidic residues" evidence="1">
    <location>
        <begin position="427"/>
        <end position="442"/>
    </location>
</feature>
<dbReference type="InterPro" id="IPR057537">
    <property type="entry name" value="C2_C2CD3_N"/>
</dbReference>
<evidence type="ECO:0000313" key="4">
    <source>
        <dbReference type="Proteomes" id="UP000603297"/>
    </source>
</evidence>
<dbReference type="Pfam" id="PF00168">
    <property type="entry name" value="C2"/>
    <property type="match status" value="3"/>
</dbReference>
<feature type="domain" description="C2" evidence="2">
    <location>
        <begin position="934"/>
        <end position="1094"/>
    </location>
</feature>
<feature type="non-terminal residue" evidence="3">
    <location>
        <position position="2293"/>
    </location>
</feature>
<feature type="compositionally biased region" description="Polar residues" evidence="1">
    <location>
        <begin position="172"/>
        <end position="199"/>
    </location>
</feature>
<feature type="domain" description="C2" evidence="2">
    <location>
        <begin position="1118"/>
        <end position="1284"/>
    </location>
</feature>
<feature type="compositionally biased region" description="Polar residues" evidence="1">
    <location>
        <begin position="2173"/>
        <end position="2188"/>
    </location>
</feature>
<organism evidence="3 4">
    <name type="scientific">Pteruthius melanotis</name>
    <dbReference type="NCBI Taxonomy" id="357074"/>
    <lineage>
        <taxon>Eukaryota</taxon>
        <taxon>Metazoa</taxon>
        <taxon>Chordata</taxon>
        <taxon>Craniata</taxon>
        <taxon>Vertebrata</taxon>
        <taxon>Euteleostomi</taxon>
        <taxon>Archelosauria</taxon>
        <taxon>Archosauria</taxon>
        <taxon>Dinosauria</taxon>
        <taxon>Saurischia</taxon>
        <taxon>Theropoda</taxon>
        <taxon>Coelurosauria</taxon>
        <taxon>Aves</taxon>
        <taxon>Neognathae</taxon>
        <taxon>Neoaves</taxon>
        <taxon>Telluraves</taxon>
        <taxon>Australaves</taxon>
        <taxon>Passeriformes</taxon>
        <taxon>Sylvioidea</taxon>
        <taxon>Timaliidae</taxon>
        <taxon>Pteruthius</taxon>
    </lineage>
</organism>
<dbReference type="GO" id="GO:0060271">
    <property type="term" value="P:cilium assembly"/>
    <property type="evidence" value="ECO:0007669"/>
    <property type="project" value="TreeGrafter"/>
</dbReference>
<dbReference type="OrthoDB" id="79771at2759"/>
<feature type="region of interest" description="Disordered" evidence="1">
    <location>
        <begin position="1895"/>
        <end position="1914"/>
    </location>
</feature>
<feature type="region of interest" description="Disordered" evidence="1">
    <location>
        <begin position="415"/>
        <end position="452"/>
    </location>
</feature>
<feature type="domain" description="C2" evidence="2">
    <location>
        <begin position="1553"/>
        <end position="1683"/>
    </location>
</feature>
<dbReference type="Gene3D" id="2.60.40.150">
    <property type="entry name" value="C2 domain"/>
    <property type="match status" value="2"/>
</dbReference>
<dbReference type="CDD" id="cd00030">
    <property type="entry name" value="C2"/>
    <property type="match status" value="1"/>
</dbReference>
<comment type="caution">
    <text evidence="3">The sequence shown here is derived from an EMBL/GenBank/DDBJ whole genome shotgun (WGS) entry which is preliminary data.</text>
</comment>
<feature type="compositionally biased region" description="Polar residues" evidence="1">
    <location>
        <begin position="1930"/>
        <end position="1946"/>
    </location>
</feature>
<dbReference type="Proteomes" id="UP000603297">
    <property type="component" value="Unassembled WGS sequence"/>
</dbReference>
<feature type="region of interest" description="Disordered" evidence="1">
    <location>
        <begin position="670"/>
        <end position="725"/>
    </location>
</feature>
<dbReference type="Pfam" id="PF25339">
    <property type="entry name" value="C2_C2CD3_N"/>
    <property type="match status" value="1"/>
</dbReference>
<dbReference type="PANTHER" id="PTHR21254">
    <property type="entry name" value="C2 DOMAIN-CONTAINING PROTEIN 3"/>
    <property type="match status" value="1"/>
</dbReference>
<proteinExistence type="predicted"/>
<feature type="compositionally biased region" description="Basic and acidic residues" evidence="1">
    <location>
        <begin position="1904"/>
        <end position="1914"/>
    </location>
</feature>
<dbReference type="SMART" id="SM00239">
    <property type="entry name" value="C2"/>
    <property type="match status" value="4"/>
</dbReference>
<sequence length="2293" mass="252378">PGDPAAGTSLPPLVQGPPRCFLRCTVSRVLWAAPQPPAVVRLRWWGESSGGTVFQPASRPGQPAGRTSARFTVRCGPRQLAAYLADMGVLVLEVLTKLDHLPLGRAQITKLSQLSPSHPIKGSFAVVSPTSEKLGELQVVSLFLEPLPELYDTSSSVPTTEGSLDAAAAQGSIKSQLPAPSQQPRHTQVTVADQESVDNSKTTTLRGKDHLLYHEDSENIKDTFSVSHHRVTLPDECLKMNPSNQPLSFPTSTDPEALPRRNTRVLSMHNPATKDLLSALLDQGSKLRDAMVVSAMKSSPDMEIELNKMSHFIERDNFKAPAKSPKGLKSSVVPTPEDLHHFGSEVSGQQFDLNSEERAIQLLLGSADFSPGHFWDRTGSLWDSLSLGSEVYDSELGDPRYEQSLLERLFYTTPKSDSSLSDFLSDDDVKSSKKASKTETLKKAGPVNPQKDFHAFDQNVTQTKPSCSPTAPPEDHREVALVPSLGADRLALLQQIHLARVIIESLKIPPESIQISPRRKVLLGKPPRPMSVHKCTFFVEYHFPVGVSKDDKGQVSITTEVIRVASSKITDDVVKFQQRSVFPVRFGGTMIEHWWGSDLDFKIYMRKSTQKKPVAVGSAALQLRRVIEAELLRVIWEIPVEKEEDHTQVGPLKVCLELAANKKDFSCTAARSGTAGHPAPAHAMGGPQLKLQEPSRTSVNAESPLCSKRSPEDSQEAGVGSRDIAQLPHTVPASAAWDVVTRMTPAEEEGLLLHVLLMVPDGKDFIAEGCGLPSSCNVYLNCKLLSTEEATRSTVVWGTTQPAFNFSQVMPFSLTSKHLERLKNNVMIIEAWNKLGSPGCDKLLGLVKLPLHQFYISFKDPRISHLLLQAQYPVVAVDGHMPVIDVFTGSTSGHLRVILAMGSADQIVALQRLKTEEGMVPPVTQRPPHSLDHPPEKPTMQLDPKGEDLMEHVFEIHVESVKGLTPLQSTVWGEADCYIQYYFPVQEAGCGTLQGPGLPEDGITLKPFRTATTLCVPDPIFNDEHHHSLLVPADVPVQRLLVSAFMAPGAAGGGIQFEVWCRYYYPNVRDQLVAKGALPLSRLCAMVTMQHREEMGIQTFNLPLVPRTGSSEEFHLRSSGLLDVSVRYQRSMKTAGITAQAVSISLQIHRAAGLQAAARAVAQKNPSVQYYAGVGVNAYVCVLLSFLPQAQARTTRAVPCAFCPEFEHHVEFLCNLIIQRSSGEASSLGELLQSASIFFSIYHQSTKSATDKLADRTSRDYLLGTVTIPTRDLLTRRSGVSGWYPVTLSEDLMPPHCTNAMQAIVGGLELSVAFAHQGDRERVLEAARLLGWTSEEIREDSGEESSDWEQNASPVTVTISTPRVWLPLHCVLLQGQTHLHKSTYCYLRYKLYNQEATRTWLKRPKLSDNAENVTVNFRKRYKVTLRRSRGLLWFFREEKLEIQVWRAYGKENEVERPLDTDRLIGSAYVDLAALAERSRRTLSVSGVYPLFRCSAPDLAGAAVRVHISLASTPAALPRLLCAKECSNSEDEGTGETPGVSQQVSDKQQVDIVSSGITNGKPQEEDVMFLENTVAVNILVERAMHLSLKGSPLTEREVTAPSSCVSFAIAGADAPVNTPVIENTDSPVWDFQQQARLSKELLLDPQQTLVFKVWHKAESERVIGFASVDLSPLLSGFQLVCGWYNITDFSGQCRGQIKVAVSPLQNINNLKEERQARIRSQPESSSVCPSISSPLTLNWIANNHHLVRDSSLVFDIKHRPVFSRISPPGAHTPRHEEHMQNVRRFHESLQQVEGNTRQAARLDSTSLSSRAALLTALRKNLSELDEVQRYFSQKLTRSFPDFSTSKPSHEEWESDHQGLMSRKVDPKGCHLLEKSSQLVSQVSSLINDLQTITKNSKETSNVHQDSNRKPDAMDVPSWKEEGARLEGPQGQLESDSSGVLSDTQQPCGSGRAVFERHMLHELLGPIVPEDEHPVGYIQEDKGAFAIQPHSEEEYEEDVIEPRTLNEVTTITDRTSPWSSVISETEQGAEQHPLDPKPEGPPSIDVGCFQRGNSSTLSSMQHGDSQSVLNILSLPVSPHAGGNSPWGAAGDFHTFNSSTGTVEKELLQPTGQSLWDRALNTEPIKKSVEFHTSSKELLPIPGDVGLTSQKNTEREEEENAEIVNGDHQGKEGSCSDDNCVQSVSAQAGSERNSESFPDDSSEDPTEGSENPIKPKITLSGPAVPNFFLPPQEMEASMRLLSTSSHPSTSPKGRSGAVPGGIPYRRPNRPWPPADLSEEEAKRIARIFSAQLSKKE</sequence>
<dbReference type="GO" id="GO:0071539">
    <property type="term" value="P:protein localization to centrosome"/>
    <property type="evidence" value="ECO:0007669"/>
    <property type="project" value="TreeGrafter"/>
</dbReference>
<gene>
    <name evidence="3" type="primary">C2cd3</name>
    <name evidence="3" type="ORF">PTEMEL_R01127</name>
</gene>
<feature type="compositionally biased region" description="Acidic residues" evidence="1">
    <location>
        <begin position="2194"/>
        <end position="2204"/>
    </location>
</feature>
<dbReference type="GO" id="GO:0005814">
    <property type="term" value="C:centriole"/>
    <property type="evidence" value="ECO:0007669"/>
    <property type="project" value="TreeGrafter"/>
</dbReference>
<feature type="domain" description="C2" evidence="2">
    <location>
        <begin position="1349"/>
        <end position="1484"/>
    </location>
</feature>
<dbReference type="SUPFAM" id="SSF49562">
    <property type="entry name" value="C2 domain (Calcium/lipid-binding domain, CaLB)"/>
    <property type="match status" value="4"/>
</dbReference>
<dbReference type="EMBL" id="WEIY01000521">
    <property type="protein sequence ID" value="NXY08984.1"/>
    <property type="molecule type" value="Genomic_DNA"/>
</dbReference>
<feature type="non-terminal residue" evidence="3">
    <location>
        <position position="1"/>
    </location>
</feature>
<feature type="region of interest" description="Disordered" evidence="1">
    <location>
        <begin position="1919"/>
        <end position="1947"/>
    </location>
</feature>
<dbReference type="GO" id="GO:0034451">
    <property type="term" value="C:centriolar satellite"/>
    <property type="evidence" value="ECO:0007669"/>
    <property type="project" value="TreeGrafter"/>
</dbReference>
<evidence type="ECO:0000259" key="2">
    <source>
        <dbReference type="PROSITE" id="PS50004"/>
    </source>
</evidence>
<feature type="compositionally biased region" description="Low complexity" evidence="1">
    <location>
        <begin position="673"/>
        <end position="687"/>
    </location>
</feature>
<name>A0A852MYS5_9PASS</name>
<protein>
    <submittedName>
        <fullName evidence="3">C2CD3 protein</fullName>
    </submittedName>
</protein>
<dbReference type="InterPro" id="IPR000008">
    <property type="entry name" value="C2_dom"/>
</dbReference>
<feature type="region of interest" description="Disordered" evidence="1">
    <location>
        <begin position="2018"/>
        <end position="2039"/>
    </location>
</feature>
<dbReference type="PROSITE" id="PS50004">
    <property type="entry name" value="C2"/>
    <property type="match status" value="4"/>
</dbReference>
<dbReference type="InterPro" id="IPR037775">
    <property type="entry name" value="C2_C2CD3"/>
</dbReference>
<dbReference type="InterPro" id="IPR035892">
    <property type="entry name" value="C2_domain_sf"/>
</dbReference>
<dbReference type="GO" id="GO:0061511">
    <property type="term" value="P:centriole elongation"/>
    <property type="evidence" value="ECO:0007669"/>
    <property type="project" value="TreeGrafter"/>
</dbReference>
<dbReference type="CDD" id="cd08683">
    <property type="entry name" value="C2_C2cd3"/>
    <property type="match status" value="1"/>
</dbReference>
<keyword evidence="4" id="KW-1185">Reference proteome</keyword>
<feature type="region of interest" description="Disordered" evidence="1">
    <location>
        <begin position="2135"/>
        <end position="2275"/>
    </location>
</feature>
<evidence type="ECO:0000313" key="3">
    <source>
        <dbReference type="EMBL" id="NXY08984.1"/>
    </source>
</evidence>